<proteinExistence type="predicted"/>
<dbReference type="Gene3D" id="3.40.630.30">
    <property type="match status" value="1"/>
</dbReference>
<evidence type="ECO:0000313" key="3">
    <source>
        <dbReference type="Proteomes" id="UP001247620"/>
    </source>
</evidence>
<dbReference type="SUPFAM" id="SSF55729">
    <property type="entry name" value="Acyl-CoA N-acyltransferases (Nat)"/>
    <property type="match status" value="1"/>
</dbReference>
<evidence type="ECO:0000259" key="1">
    <source>
        <dbReference type="PROSITE" id="PS51186"/>
    </source>
</evidence>
<dbReference type="PROSITE" id="PS51186">
    <property type="entry name" value="GNAT"/>
    <property type="match status" value="1"/>
</dbReference>
<dbReference type="EMBL" id="JAVDUU010000003">
    <property type="protein sequence ID" value="MDR6943219.1"/>
    <property type="molecule type" value="Genomic_DNA"/>
</dbReference>
<dbReference type="Proteomes" id="UP001247620">
    <property type="component" value="Unassembled WGS sequence"/>
</dbReference>
<reference evidence="2 3" key="1">
    <citation type="submission" date="2023-07" db="EMBL/GenBank/DDBJ databases">
        <title>Sorghum-associated microbial communities from plants grown in Nebraska, USA.</title>
        <authorList>
            <person name="Schachtman D."/>
        </authorList>
    </citation>
    <scope>NUCLEOTIDE SEQUENCE [LARGE SCALE GENOMIC DNA]</scope>
    <source>
        <strain evidence="2 3">3262</strain>
    </source>
</reference>
<accession>A0ABU1TD59</accession>
<feature type="domain" description="N-acetyltransferase" evidence="1">
    <location>
        <begin position="1"/>
        <end position="135"/>
    </location>
</feature>
<name>A0ABU1TD59_9SPHI</name>
<protein>
    <submittedName>
        <fullName evidence="2">Ribosomal protein S18 acetylase RimI-like enzyme</fullName>
    </submittedName>
</protein>
<dbReference type="Pfam" id="PF00583">
    <property type="entry name" value="Acetyltransf_1"/>
    <property type="match status" value="1"/>
</dbReference>
<evidence type="ECO:0000313" key="2">
    <source>
        <dbReference type="EMBL" id="MDR6943219.1"/>
    </source>
</evidence>
<dbReference type="InterPro" id="IPR000182">
    <property type="entry name" value="GNAT_dom"/>
</dbReference>
<dbReference type="CDD" id="cd04301">
    <property type="entry name" value="NAT_SF"/>
    <property type="match status" value="1"/>
</dbReference>
<sequence>MRAKIYELMYPLLNDGSGIYELDDLKAYVDKIMEKACIISVMEQNVLLGFLAYYANDYESKNAFLSMVVISPTVRKMGYGRRLVDFFIADLVLKGFKRCLTEVKEDNIKAINVCKKVGFSLIGKKDKYLIMEKML</sequence>
<organism evidence="2 3">
    <name type="scientific">Mucilaginibacter pocheonensis</name>
    <dbReference type="NCBI Taxonomy" id="398050"/>
    <lineage>
        <taxon>Bacteria</taxon>
        <taxon>Pseudomonadati</taxon>
        <taxon>Bacteroidota</taxon>
        <taxon>Sphingobacteriia</taxon>
        <taxon>Sphingobacteriales</taxon>
        <taxon>Sphingobacteriaceae</taxon>
        <taxon>Mucilaginibacter</taxon>
    </lineage>
</organism>
<keyword evidence="3" id="KW-1185">Reference proteome</keyword>
<dbReference type="InterPro" id="IPR016181">
    <property type="entry name" value="Acyl_CoA_acyltransferase"/>
</dbReference>
<gene>
    <name evidence="2" type="ORF">J2W55_003072</name>
</gene>
<dbReference type="RefSeq" id="WP_310097099.1">
    <property type="nucleotide sequence ID" value="NZ_JAVDUU010000003.1"/>
</dbReference>
<comment type="caution">
    <text evidence="2">The sequence shown here is derived from an EMBL/GenBank/DDBJ whole genome shotgun (WGS) entry which is preliminary data.</text>
</comment>